<accession>A0AAV7HQ20</accession>
<keyword evidence="3" id="KW-1185">Reference proteome</keyword>
<feature type="transmembrane region" description="Helical" evidence="1">
    <location>
        <begin position="178"/>
        <end position="199"/>
    </location>
</feature>
<organism evidence="2 3">
    <name type="scientific">Dendrobium chrysotoxum</name>
    <name type="common">Orchid</name>
    <dbReference type="NCBI Taxonomy" id="161865"/>
    <lineage>
        <taxon>Eukaryota</taxon>
        <taxon>Viridiplantae</taxon>
        <taxon>Streptophyta</taxon>
        <taxon>Embryophyta</taxon>
        <taxon>Tracheophyta</taxon>
        <taxon>Spermatophyta</taxon>
        <taxon>Magnoliopsida</taxon>
        <taxon>Liliopsida</taxon>
        <taxon>Asparagales</taxon>
        <taxon>Orchidaceae</taxon>
        <taxon>Epidendroideae</taxon>
        <taxon>Malaxideae</taxon>
        <taxon>Dendrobiinae</taxon>
        <taxon>Dendrobium</taxon>
    </lineage>
</organism>
<dbReference type="AlphaFoldDB" id="A0AAV7HQ20"/>
<comment type="caution">
    <text evidence="2">The sequence shown here is derived from an EMBL/GenBank/DDBJ whole genome shotgun (WGS) entry which is preliminary data.</text>
</comment>
<keyword evidence="1" id="KW-0472">Membrane</keyword>
<reference evidence="2 3" key="1">
    <citation type="journal article" date="2021" name="Hortic Res">
        <title>Chromosome-scale assembly of the Dendrobium chrysotoxum genome enhances the understanding of orchid evolution.</title>
        <authorList>
            <person name="Zhang Y."/>
            <person name="Zhang G.Q."/>
            <person name="Zhang D."/>
            <person name="Liu X.D."/>
            <person name="Xu X.Y."/>
            <person name="Sun W.H."/>
            <person name="Yu X."/>
            <person name="Zhu X."/>
            <person name="Wang Z.W."/>
            <person name="Zhao X."/>
            <person name="Zhong W.Y."/>
            <person name="Chen H."/>
            <person name="Yin W.L."/>
            <person name="Huang T."/>
            <person name="Niu S.C."/>
            <person name="Liu Z.J."/>
        </authorList>
    </citation>
    <scope>NUCLEOTIDE SEQUENCE [LARGE SCALE GENOMIC DNA]</scope>
    <source>
        <strain evidence="2">Lindl</strain>
    </source>
</reference>
<evidence type="ECO:0000313" key="3">
    <source>
        <dbReference type="Proteomes" id="UP000775213"/>
    </source>
</evidence>
<sequence length="242" mass="28812">MILSLTDFSYKNLRFSHLFACLNFLRVKDDRNLSWLLFLLLVTLTNNVHDFKKFNFYIKKLLQKAINFFNFCIKKLLLEGICLDCCRVTFMYSAGPASNEKDRLFKLDEKRFSNMNSAYNNLSKLRPTNKINDKVQSSSGQLVPTIFVSITKKMIYKISKACLQQIKLRQNIRSQRQFFLSLSIFYNLKLNICILLFFFGDDFFLWRCISQIEVCFYDRRIYHSINKASFEMTFLLLHKTIF</sequence>
<dbReference type="Proteomes" id="UP000775213">
    <property type="component" value="Unassembled WGS sequence"/>
</dbReference>
<feature type="transmembrane region" description="Helical" evidence="1">
    <location>
        <begin position="33"/>
        <end position="51"/>
    </location>
</feature>
<protein>
    <submittedName>
        <fullName evidence="2">Uncharacterized protein</fullName>
    </submittedName>
</protein>
<keyword evidence="1" id="KW-1133">Transmembrane helix</keyword>
<evidence type="ECO:0000256" key="1">
    <source>
        <dbReference type="SAM" id="Phobius"/>
    </source>
</evidence>
<proteinExistence type="predicted"/>
<gene>
    <name evidence="2" type="ORF">IEQ34_001300</name>
</gene>
<name>A0AAV7HQ20_DENCH</name>
<keyword evidence="1" id="KW-0812">Transmembrane</keyword>
<evidence type="ECO:0000313" key="2">
    <source>
        <dbReference type="EMBL" id="KAH0469742.1"/>
    </source>
</evidence>
<dbReference type="EMBL" id="JAGFBR010000002">
    <property type="protein sequence ID" value="KAH0469742.1"/>
    <property type="molecule type" value="Genomic_DNA"/>
</dbReference>